<dbReference type="InterPro" id="IPR011049">
    <property type="entry name" value="Serralysin-like_metalloprot_C"/>
</dbReference>
<comment type="similarity">
    <text evidence="3">Belongs to the autotransporter-2 (AT-2) (TC 1.B.40) family.</text>
</comment>
<dbReference type="InterPro" id="IPR045584">
    <property type="entry name" value="Pilin-like"/>
</dbReference>
<proteinExistence type="inferred from homology"/>
<dbReference type="Gene3D" id="6.10.250.2030">
    <property type="match status" value="1"/>
</dbReference>
<gene>
    <name evidence="16" type="ORF">G3N38_02605</name>
</gene>
<feature type="domain" description="Trimeric autotransporter adhesin YadA-like head" evidence="13">
    <location>
        <begin position="227"/>
        <end position="250"/>
    </location>
</feature>
<dbReference type="InterPro" id="IPR024973">
    <property type="entry name" value="ESPR"/>
</dbReference>
<dbReference type="Gene3D" id="1.20.5.170">
    <property type="match status" value="1"/>
</dbReference>
<organism evidence="16">
    <name type="scientific">Acinetobacter baumannii</name>
    <dbReference type="NCBI Taxonomy" id="470"/>
    <lineage>
        <taxon>Bacteria</taxon>
        <taxon>Pseudomonadati</taxon>
        <taxon>Pseudomonadota</taxon>
        <taxon>Gammaproteobacteria</taxon>
        <taxon>Moraxellales</taxon>
        <taxon>Moraxellaceae</taxon>
        <taxon>Acinetobacter</taxon>
        <taxon>Acinetobacter calcoaceticus/baumannii complex</taxon>
    </lineage>
</organism>
<evidence type="ECO:0000256" key="9">
    <source>
        <dbReference type="ARBA" id="ARBA00023136"/>
    </source>
</evidence>
<dbReference type="GO" id="GO:0009279">
    <property type="term" value="C:cell outer membrane"/>
    <property type="evidence" value="ECO:0007669"/>
    <property type="project" value="UniProtKB-SubCell"/>
</dbReference>
<feature type="domain" description="Trimeric autotransporter adhesin YadA-like stalk" evidence="14">
    <location>
        <begin position="654"/>
        <end position="693"/>
    </location>
</feature>
<keyword evidence="5" id="KW-1134">Transmembrane beta strand</keyword>
<evidence type="ECO:0000256" key="2">
    <source>
        <dbReference type="ARBA" id="ARBA00004442"/>
    </source>
</evidence>
<protein>
    <recommendedName>
        <fullName evidence="17">Autotransporter adhesin</fullName>
    </recommendedName>
</protein>
<dbReference type="Gene3D" id="3.30.1300.30">
    <property type="entry name" value="GSPII I/J protein-like"/>
    <property type="match status" value="1"/>
</dbReference>
<feature type="domain" description="Trimeric autotransporter adhesin YadA-like head" evidence="13">
    <location>
        <begin position="255"/>
        <end position="279"/>
    </location>
</feature>
<dbReference type="Pfam" id="PF05662">
    <property type="entry name" value="YadA_stalk"/>
    <property type="match status" value="3"/>
</dbReference>
<dbReference type="Pfam" id="PF13018">
    <property type="entry name" value="ESPR"/>
    <property type="match status" value="1"/>
</dbReference>
<evidence type="ECO:0000256" key="11">
    <source>
        <dbReference type="SAM" id="Phobius"/>
    </source>
</evidence>
<feature type="domain" description="Trimeric autotransporter adhesin YadA-like C-terminal membrane anchor" evidence="12">
    <location>
        <begin position="1703"/>
        <end position="1763"/>
    </location>
</feature>
<feature type="domain" description="Trimeric autotransporter adhesin YadA-like stalk" evidence="14">
    <location>
        <begin position="1325"/>
        <end position="1367"/>
    </location>
</feature>
<keyword evidence="4" id="KW-0813">Transport</keyword>
<evidence type="ECO:0000259" key="15">
    <source>
        <dbReference type="Pfam" id="PF13018"/>
    </source>
</evidence>
<dbReference type="GO" id="GO:0009986">
    <property type="term" value="C:cell surface"/>
    <property type="evidence" value="ECO:0007669"/>
    <property type="project" value="UniProtKB-SubCell"/>
</dbReference>
<reference evidence="16" key="1">
    <citation type="submission" date="2020-02" db="EMBL/GenBank/DDBJ databases">
        <title>Whole genome shot-gun sequencing of clinical Carbapenem resistant A. baumannii.</title>
        <authorList>
            <person name="Veeraraghavan B."/>
            <person name="Mathur P."/>
            <person name="Vijayakumar S."/>
            <person name="Vasudevan K."/>
            <person name="Lincy M."/>
            <person name="Kirubananthan A."/>
        </authorList>
    </citation>
    <scope>NUCLEOTIDE SEQUENCE</scope>
    <source>
        <strain evidence="16">SP1713</strain>
    </source>
</reference>
<name>A0A6B2Q7U8_ACIBA</name>
<evidence type="ECO:0000259" key="13">
    <source>
        <dbReference type="Pfam" id="PF05658"/>
    </source>
</evidence>
<dbReference type="SUPFAM" id="SSF101967">
    <property type="entry name" value="Adhesin YadA, collagen-binding domain"/>
    <property type="match status" value="2"/>
</dbReference>
<evidence type="ECO:0000256" key="8">
    <source>
        <dbReference type="ARBA" id="ARBA00022927"/>
    </source>
</evidence>
<keyword evidence="11" id="KW-1133">Transmembrane helix</keyword>
<dbReference type="GO" id="GO:0015031">
    <property type="term" value="P:protein transport"/>
    <property type="evidence" value="ECO:0007669"/>
    <property type="project" value="UniProtKB-KW"/>
</dbReference>
<evidence type="ECO:0000256" key="10">
    <source>
        <dbReference type="ARBA" id="ARBA00023237"/>
    </source>
</evidence>
<keyword evidence="9 11" id="KW-0472">Membrane</keyword>
<feature type="domain" description="ESPR" evidence="15">
    <location>
        <begin position="1"/>
        <end position="34"/>
    </location>
</feature>
<evidence type="ECO:0000256" key="3">
    <source>
        <dbReference type="ARBA" id="ARBA00005848"/>
    </source>
</evidence>
<evidence type="ECO:0008006" key="17">
    <source>
        <dbReference type="Google" id="ProtNLM"/>
    </source>
</evidence>
<dbReference type="Gene3D" id="2.150.10.10">
    <property type="entry name" value="Serralysin-like metalloprotease, C-terminal"/>
    <property type="match status" value="6"/>
</dbReference>
<dbReference type="Pfam" id="PF03895">
    <property type="entry name" value="YadA_anchor"/>
    <property type="match status" value="1"/>
</dbReference>
<dbReference type="RefSeq" id="WP_162208141.1">
    <property type="nucleotide sequence ID" value="NZ_JAAEFS010000032.1"/>
</dbReference>
<feature type="transmembrane region" description="Helical" evidence="11">
    <location>
        <begin position="53"/>
        <end position="74"/>
    </location>
</feature>
<comment type="subcellular location">
    <subcellularLocation>
        <location evidence="2">Cell outer membrane</location>
    </subcellularLocation>
    <subcellularLocation>
        <location evidence="1">Cell surface</location>
    </subcellularLocation>
</comment>
<feature type="domain" description="Trimeric autotransporter adhesin YadA-like head" evidence="13">
    <location>
        <begin position="302"/>
        <end position="323"/>
    </location>
</feature>
<dbReference type="InterPro" id="IPR008640">
    <property type="entry name" value="Adhesin_Head_dom"/>
</dbReference>
<accession>A0A6B2Q7U8</accession>
<sequence length="1763" mass="177731">MNKIYRLIWNDVLGIWVTASELSKARGKRSSGNNIKNKNIGNSSSKVKYNQYINIWVGGIFLSALISTGVFAAGSADIGTPIVTAAIGPSNNCVSQAATNLTSVVPWTCLGQTATGGFTLINGVQANAQNVGQANLDARASGQEAIAIGFIDTTASGTNSVAIGETANALGKNSVAIGKNIIADNSNINEDLSNNVAIGSNSIASTKGSQYTVGSGGAVAIGYGEHANGVGAVAIGSSNTAEGDGAVAVGRINNAIGDGTIALGDSSIANGDRAVAVGSVAHAIGTAAVAVGDSSTADGWSAISIGRVANADADFSIAMGDFAQALSYSALALGRNSYIDANSNESIAQGYGSSVTTARNAVAIGSDATVSNRNSGIAIGDNAQVIVGSHINDVNGLPGSIAIGLNARSVGGSEVIIGSYAAQNAQRYDDGAKNTYGSDSVMLGNQAGRNSQYLYATFIGDQAGQNSIGQHNSYVGQNAARYRTGSYNTALGSNALTGISNTTNSTGNSNTAIGTASGVSLEGDGNTLTGVYTGQRIIGNNNSAFGNNAGANIKGNENIAIGYLSGVSSQGNNNVLLGSNSNIGVNTNNVVSIGTNTRATKENSIALGANANTVTDATLESEANLNGLTYGNFAGQVTNTGMQLSVGSAGAERQIKNVGSGSISETSTDAINGSQLYATNNILGNVANSTIDILGGDASLNSNGTLSMSNIGGTGQNTIDSAIAASRTKVAAGTNVADVVKTTGSNGQDIYTVNAKGSTASAGSSAVTVTAGTADANNVTDYAVDLSQSTKDSLVKADTALQSVVTQIDGVDVKTVNKDDNKVNFVTGDNVELTANADGSITVGTAADVTFNTVNTTNLTATGETKLGDSFTVNNGGSYYTGPITEGNHITNKTYVDQATAASRTEVAAGTNVADVVKTTGSNGQNIYTVNAKGSTASAGSSAITVTAGSPDANNVTDYAVDLSQSTKDSLVKADTALQSVVTQIDGVDVKTVNKDDNKVNFVTGDNVELTANADGSITVGTAADVTFNTVNTTNLTATGETKLGDSFTVNNGGSYYTGPITEGNHITNKTYVDQATAASRTEVAAGTNVADVVKTTGSNGQNIYTVNAKGSTASAGSSAITVTAGSPDANNVTDYAVDLSQSTKDSLVKADTALQSVVTQIDGVDVKTVNKDDNKVNFVTGDNVELTANADGSITVGTAADVTFNTVNTTNLTATGETKLGDSFTVNNGGSYYTGPITEGNHITNKTYVDQATAASRTEVEQGKNITVTSSTGVDGQNIYTVATADEVDFNKVTVGDTTITTDGIVIANGPSITKDGISAGDKKVTDVADGLISADSKDAINGSQLFGLGNNLTQLFGGNALYTNNQITWSNIGGTGQNTIDDAIKHVNDQAANANQGWNVSTDSGSNATSTVKPGQTVNINGDSDNGVLVTNSGNDIKVGLADQIKIGAGDNAVSIDGNSGTIQAGDVLIDGSKGNISAGKVTVNGEAGTVNGLTNTTWNPNNIFSGQAATEDQLQQVAQNATAAATAAKTTVSAGENITVSSSKNADGSTNYQVATSKDVKFDTVTSGSITTDKVSVGNITIDQTGINAGASKVTNVADGTINSTSKDAINGSQLHASNTNIYNYLGGGANYETNTGPTYNVGGGSYNNVGDALNSLDQQVTNVSNQLEQAFYTTNKRIDDLEDHANGGIAQAMATAGLPQAYIPGKSMMAISGGTYRGESGYAIGMSSISDNGKWVFKMSGSGNSRGDFGGTVGAGIQW</sequence>
<feature type="domain" description="Trimeric autotransporter adhesin YadA-like stalk" evidence="14">
    <location>
        <begin position="1596"/>
        <end position="1638"/>
    </location>
</feature>
<dbReference type="InterPro" id="IPR008635">
    <property type="entry name" value="Coiled_stalk_dom"/>
</dbReference>
<evidence type="ECO:0000256" key="7">
    <source>
        <dbReference type="ARBA" id="ARBA00022729"/>
    </source>
</evidence>
<dbReference type="InterPro" id="IPR005594">
    <property type="entry name" value="YadA_C"/>
</dbReference>
<evidence type="ECO:0000256" key="4">
    <source>
        <dbReference type="ARBA" id="ARBA00022448"/>
    </source>
</evidence>
<keyword evidence="10" id="KW-0998">Cell outer membrane</keyword>
<keyword evidence="6 11" id="KW-0812">Transmembrane</keyword>
<evidence type="ECO:0000256" key="6">
    <source>
        <dbReference type="ARBA" id="ARBA00022692"/>
    </source>
</evidence>
<evidence type="ECO:0000256" key="5">
    <source>
        <dbReference type="ARBA" id="ARBA00022452"/>
    </source>
</evidence>
<evidence type="ECO:0000259" key="12">
    <source>
        <dbReference type="Pfam" id="PF03895"/>
    </source>
</evidence>
<keyword evidence="8" id="KW-0653">Protein transport</keyword>
<evidence type="ECO:0000313" key="16">
    <source>
        <dbReference type="EMBL" id="NDX65344.1"/>
    </source>
</evidence>
<dbReference type="SUPFAM" id="SSF54523">
    <property type="entry name" value="Pili subunits"/>
    <property type="match status" value="1"/>
</dbReference>
<comment type="caution">
    <text evidence="16">The sequence shown here is derived from an EMBL/GenBank/DDBJ whole genome shotgun (WGS) entry which is preliminary data.</text>
</comment>
<evidence type="ECO:0000256" key="1">
    <source>
        <dbReference type="ARBA" id="ARBA00004241"/>
    </source>
</evidence>
<feature type="domain" description="Trimeric autotransporter adhesin YadA-like head" evidence="13">
    <location>
        <begin position="155"/>
        <end position="180"/>
    </location>
</feature>
<evidence type="ECO:0000259" key="14">
    <source>
        <dbReference type="Pfam" id="PF05662"/>
    </source>
</evidence>
<feature type="domain" description="Trimeric autotransporter adhesin YadA-like head" evidence="13">
    <location>
        <begin position="591"/>
        <end position="611"/>
    </location>
</feature>
<keyword evidence="7" id="KW-0732">Signal</keyword>
<dbReference type="CDD" id="cd12820">
    <property type="entry name" value="LbR_YadA-like"/>
    <property type="match status" value="2"/>
</dbReference>
<dbReference type="Pfam" id="PF05658">
    <property type="entry name" value="YadA_head"/>
    <property type="match status" value="5"/>
</dbReference>
<dbReference type="EMBL" id="JAAGSV010000001">
    <property type="protein sequence ID" value="NDX65344.1"/>
    <property type="molecule type" value="Genomic_DNA"/>
</dbReference>